<protein>
    <submittedName>
        <fullName evidence="1">Uncharacterized protein</fullName>
    </submittedName>
</protein>
<dbReference type="AlphaFoldDB" id="U6LCZ3"/>
<gene>
    <name evidence="1" type="ORF">EBH_0014620</name>
</gene>
<dbReference type="Proteomes" id="UP000030750">
    <property type="component" value="Unassembled WGS sequence"/>
</dbReference>
<organism evidence="1 2">
    <name type="scientific">Eimeria brunetti</name>
    <dbReference type="NCBI Taxonomy" id="51314"/>
    <lineage>
        <taxon>Eukaryota</taxon>
        <taxon>Sar</taxon>
        <taxon>Alveolata</taxon>
        <taxon>Apicomplexa</taxon>
        <taxon>Conoidasida</taxon>
        <taxon>Coccidia</taxon>
        <taxon>Eucoccidiorida</taxon>
        <taxon>Eimeriorina</taxon>
        <taxon>Eimeriidae</taxon>
        <taxon>Eimeria</taxon>
    </lineage>
</organism>
<reference evidence="1" key="2">
    <citation type="submission" date="2013-10" db="EMBL/GenBank/DDBJ databases">
        <authorList>
            <person name="Aslett M."/>
        </authorList>
    </citation>
    <scope>NUCLEOTIDE SEQUENCE [LARGE SCALE GENOMIC DNA]</scope>
    <source>
        <strain evidence="1">Houghton</strain>
    </source>
</reference>
<keyword evidence="2" id="KW-1185">Reference proteome</keyword>
<sequence>MAAPGSKQGGAVCTVTGGLHGRLVFWGAPPLDGVLRSRAGSPLSRNVTHLIEVRRASIGVFDWEPTDRIFLSHVGVARTIRDELGDMEDIVAGIGTGEGHAIGDLPDPFGNGEGAPETSLEFGALIEPR</sequence>
<reference evidence="1" key="1">
    <citation type="submission" date="2013-10" db="EMBL/GenBank/DDBJ databases">
        <title>Genomic analysis of the causative agents of coccidiosis in chickens.</title>
        <authorList>
            <person name="Reid A.J."/>
            <person name="Blake D."/>
            <person name="Billington K."/>
            <person name="Browne H."/>
            <person name="Dunn M."/>
            <person name="Hung S."/>
            <person name="Kawahara F."/>
            <person name="Miranda-Saavedra D."/>
            <person name="Mourier T."/>
            <person name="Nagra H."/>
            <person name="Otto T.D."/>
            <person name="Rawlings N."/>
            <person name="Sanchez A."/>
            <person name="Sanders M."/>
            <person name="Subramaniam C."/>
            <person name="Tay Y."/>
            <person name="Dear P."/>
            <person name="Doerig C."/>
            <person name="Gruber A."/>
            <person name="Parkinson J."/>
            <person name="Shirley M."/>
            <person name="Wan K.L."/>
            <person name="Berriman M."/>
            <person name="Tomley F."/>
            <person name="Pain A."/>
        </authorList>
    </citation>
    <scope>NUCLEOTIDE SEQUENCE [LARGE SCALE GENOMIC DNA]</scope>
    <source>
        <strain evidence="1">Houghton</strain>
    </source>
</reference>
<evidence type="ECO:0000313" key="2">
    <source>
        <dbReference type="Proteomes" id="UP000030750"/>
    </source>
</evidence>
<dbReference type="VEuPathDB" id="ToxoDB:EBH_0014620"/>
<proteinExistence type="predicted"/>
<accession>U6LCZ3</accession>
<evidence type="ECO:0000313" key="1">
    <source>
        <dbReference type="EMBL" id="CDJ47093.1"/>
    </source>
</evidence>
<name>U6LCZ3_9EIME</name>
<dbReference type="EMBL" id="HG710601">
    <property type="protein sequence ID" value="CDJ47093.1"/>
    <property type="molecule type" value="Genomic_DNA"/>
</dbReference>